<accession>A0ABU9YXL2</accession>
<feature type="signal peptide" evidence="1">
    <location>
        <begin position="1"/>
        <end position="25"/>
    </location>
</feature>
<feature type="chain" id="PRO_5046553183" description="Lipoprotein" evidence="1">
    <location>
        <begin position="26"/>
        <end position="193"/>
    </location>
</feature>
<evidence type="ECO:0000313" key="3">
    <source>
        <dbReference type="Proteomes" id="UP001410394"/>
    </source>
</evidence>
<keyword evidence="1" id="KW-0732">Signal</keyword>
<comment type="caution">
    <text evidence="2">The sequence shown here is derived from an EMBL/GenBank/DDBJ whole genome shotgun (WGS) entry which is preliminary data.</text>
</comment>
<dbReference type="RefSeq" id="WP_345919264.1">
    <property type="nucleotide sequence ID" value="NZ_JBDIVE010000003.1"/>
</dbReference>
<dbReference type="EMBL" id="JBDIVE010000003">
    <property type="protein sequence ID" value="MEN3068496.1"/>
    <property type="molecule type" value="Genomic_DNA"/>
</dbReference>
<evidence type="ECO:0008006" key="4">
    <source>
        <dbReference type="Google" id="ProtNLM"/>
    </source>
</evidence>
<organism evidence="2 3">
    <name type="scientific">Uliginosibacterium sediminicola</name>
    <dbReference type="NCBI Taxonomy" id="2024550"/>
    <lineage>
        <taxon>Bacteria</taxon>
        <taxon>Pseudomonadati</taxon>
        <taxon>Pseudomonadota</taxon>
        <taxon>Betaproteobacteria</taxon>
        <taxon>Rhodocyclales</taxon>
        <taxon>Zoogloeaceae</taxon>
        <taxon>Uliginosibacterium</taxon>
    </lineage>
</organism>
<name>A0ABU9YXL2_9RHOO</name>
<protein>
    <recommendedName>
        <fullName evidence="4">Lipoprotein</fullName>
    </recommendedName>
</protein>
<evidence type="ECO:0000256" key="1">
    <source>
        <dbReference type="SAM" id="SignalP"/>
    </source>
</evidence>
<dbReference type="Proteomes" id="UP001410394">
    <property type="component" value="Unassembled WGS sequence"/>
</dbReference>
<proteinExistence type="predicted"/>
<evidence type="ECO:0000313" key="2">
    <source>
        <dbReference type="EMBL" id="MEN3068496.1"/>
    </source>
</evidence>
<dbReference type="PROSITE" id="PS51257">
    <property type="entry name" value="PROKAR_LIPOPROTEIN"/>
    <property type="match status" value="1"/>
</dbReference>
<sequence>MKSFRLICLAAALAACSTMSGSEYQAPTSGALATLQIRGNALLGRTDLYSFDDQRNCAGTRLLVSSTGIPGQIKKSLKVRADEPFSLLLQSTLGSQRCTVVATMKPAVDKSYLVDIRAIGGICGMVLLDVSDPAFPKNGQSLVSRTYVQTSDWRNARCKEEDVDALLVRPVNRSGLKMSDIKDLLPPASNAAK</sequence>
<reference evidence="2 3" key="1">
    <citation type="journal article" date="2018" name="Int. J. Syst. Evol. Microbiol.">
        <title>Uliginosibacterium sediminicola sp. nov., isolated from freshwater sediment.</title>
        <authorList>
            <person name="Hwang W.M."/>
            <person name="Kim S.M."/>
            <person name="Kang K."/>
            <person name="Ahn T.Y."/>
        </authorList>
    </citation>
    <scope>NUCLEOTIDE SEQUENCE [LARGE SCALE GENOMIC DNA]</scope>
    <source>
        <strain evidence="2 3">M1-21</strain>
    </source>
</reference>
<gene>
    <name evidence="2" type="ORF">ABDB84_08390</name>
</gene>
<keyword evidence="3" id="KW-1185">Reference proteome</keyword>